<feature type="transmembrane region" description="Helical" evidence="1">
    <location>
        <begin position="26"/>
        <end position="46"/>
    </location>
</feature>
<name>A0AAE3P2I7_9BACT</name>
<gene>
    <name evidence="2" type="ORF">P0M35_06985</name>
</gene>
<dbReference type="AlphaFoldDB" id="A0AAE3P2I7"/>
<reference evidence="2" key="1">
    <citation type="submission" date="2023-03" db="EMBL/GenBank/DDBJ databases">
        <title>Stygiobacter electus gen. nov., sp. nov., facultatively anaerobic thermotolerant bacterium of the class Ignavibacteria from a well of Yessentuki mineral water deposit.</title>
        <authorList>
            <person name="Podosokorskaya O.A."/>
            <person name="Elcheninov A.G."/>
            <person name="Petrova N.F."/>
            <person name="Zavarzina D.G."/>
            <person name="Kublanov I.V."/>
            <person name="Merkel A.Y."/>
        </authorList>
    </citation>
    <scope>NUCLEOTIDE SEQUENCE</scope>
    <source>
        <strain evidence="2">09-Me</strain>
    </source>
</reference>
<accession>A0AAE3P2I7</accession>
<evidence type="ECO:0000313" key="3">
    <source>
        <dbReference type="Proteomes" id="UP001221302"/>
    </source>
</evidence>
<keyword evidence="3" id="KW-1185">Reference proteome</keyword>
<proteinExistence type="predicted"/>
<keyword evidence="1" id="KW-0812">Transmembrane</keyword>
<keyword evidence="1" id="KW-1133">Transmembrane helix</keyword>
<organism evidence="2 3">
    <name type="scientific">Stygiobacter electus</name>
    <dbReference type="NCBI Taxonomy" id="3032292"/>
    <lineage>
        <taxon>Bacteria</taxon>
        <taxon>Pseudomonadati</taxon>
        <taxon>Ignavibacteriota</taxon>
        <taxon>Ignavibacteria</taxon>
        <taxon>Ignavibacteriales</taxon>
        <taxon>Melioribacteraceae</taxon>
        <taxon>Stygiobacter</taxon>
    </lineage>
</organism>
<dbReference type="Proteomes" id="UP001221302">
    <property type="component" value="Unassembled WGS sequence"/>
</dbReference>
<evidence type="ECO:0000313" key="2">
    <source>
        <dbReference type="EMBL" id="MDF1611888.1"/>
    </source>
</evidence>
<dbReference type="EMBL" id="JARGDL010000008">
    <property type="protein sequence ID" value="MDF1611888.1"/>
    <property type="molecule type" value="Genomic_DNA"/>
</dbReference>
<dbReference type="RefSeq" id="WP_321535656.1">
    <property type="nucleotide sequence ID" value="NZ_JARGDL010000008.1"/>
</dbReference>
<evidence type="ECO:0000256" key="1">
    <source>
        <dbReference type="SAM" id="Phobius"/>
    </source>
</evidence>
<sequence>MKNYFLLKICYNELIKMEKLKRLMKGNYLLIIVIVVLITTAINIYWDIKKE</sequence>
<comment type="caution">
    <text evidence="2">The sequence shown here is derived from an EMBL/GenBank/DDBJ whole genome shotgun (WGS) entry which is preliminary data.</text>
</comment>
<keyword evidence="1" id="KW-0472">Membrane</keyword>
<protein>
    <submittedName>
        <fullName evidence="2">Uncharacterized protein</fullName>
    </submittedName>
</protein>